<organism evidence="5 6">
    <name type="scientific">Lutibacter oricola</name>
    <dbReference type="NCBI Taxonomy" id="762486"/>
    <lineage>
        <taxon>Bacteria</taxon>
        <taxon>Pseudomonadati</taxon>
        <taxon>Bacteroidota</taxon>
        <taxon>Flavobacteriia</taxon>
        <taxon>Flavobacteriales</taxon>
        <taxon>Flavobacteriaceae</taxon>
        <taxon>Lutibacter</taxon>
    </lineage>
</organism>
<evidence type="ECO:0000313" key="6">
    <source>
        <dbReference type="Proteomes" id="UP000199595"/>
    </source>
</evidence>
<dbReference type="InterPro" id="IPR011004">
    <property type="entry name" value="Trimer_LpxA-like_sf"/>
</dbReference>
<dbReference type="InterPro" id="IPR045304">
    <property type="entry name" value="LbH_SAT"/>
</dbReference>
<dbReference type="Gene3D" id="2.160.10.10">
    <property type="entry name" value="Hexapeptide repeat proteins"/>
    <property type="match status" value="1"/>
</dbReference>
<evidence type="ECO:0000256" key="4">
    <source>
        <dbReference type="SAM" id="Coils"/>
    </source>
</evidence>
<keyword evidence="3" id="KW-0012">Acyltransferase</keyword>
<dbReference type="GO" id="GO:0016746">
    <property type="term" value="F:acyltransferase activity"/>
    <property type="evidence" value="ECO:0007669"/>
    <property type="project" value="UniProtKB-KW"/>
</dbReference>
<dbReference type="InterPro" id="IPR042122">
    <property type="entry name" value="Ser_AcTrfase_N_sf"/>
</dbReference>
<keyword evidence="4" id="KW-0175">Coiled coil</keyword>
<dbReference type="CDD" id="cd03354">
    <property type="entry name" value="LbH_SAT"/>
    <property type="match status" value="1"/>
</dbReference>
<dbReference type="NCBIfam" id="NF041874">
    <property type="entry name" value="EPS_EpsC"/>
    <property type="match status" value="1"/>
</dbReference>
<keyword evidence="1" id="KW-0028">Amino-acid biosynthesis</keyword>
<protein>
    <submittedName>
        <fullName evidence="5">Serine O-acetyltransferase</fullName>
    </submittedName>
</protein>
<dbReference type="EMBL" id="FNNJ01000009">
    <property type="protein sequence ID" value="SDX76441.1"/>
    <property type="molecule type" value="Genomic_DNA"/>
</dbReference>
<dbReference type="Gene3D" id="1.10.3130.10">
    <property type="entry name" value="serine acetyltransferase, domain 1"/>
    <property type="match status" value="1"/>
</dbReference>
<sequence length="281" mass="31627">MYSNYLIKVATKKAKRKFMTAKENIIHKIIESKNKPQLDFSLKRKTEAFTNNLFNTLFDSNECVENNIEQLEADFKEIYNLAIKSVNHCCEDIWNDFLRGLPEIFENLNADAKSLVDNDPASNNIEEVYLAYPGFYAVAIYRLSHSLFKLKAPLIPRLMSEYAHSKTGTDIHPGATIGKSFFIDHATGTVIGETCIIKDNVKIYQGVTLGALQVSKELKNVKRHPTVENNVTIYANATILGGETVIGENCIIGGNVWITESVPPNSLVYHKPETQLKQKKV</sequence>
<dbReference type="InterPro" id="IPR053376">
    <property type="entry name" value="Serine_acetyltransferase"/>
</dbReference>
<dbReference type="PANTHER" id="PTHR42811">
    <property type="entry name" value="SERINE ACETYLTRANSFERASE"/>
    <property type="match status" value="1"/>
</dbReference>
<dbReference type="STRING" id="762486.SAMN05444411_10951"/>
<feature type="coiled-coil region" evidence="4">
    <location>
        <begin position="54"/>
        <end position="81"/>
    </location>
</feature>
<evidence type="ECO:0000256" key="3">
    <source>
        <dbReference type="ARBA" id="ARBA00023315"/>
    </source>
</evidence>
<dbReference type="AlphaFoldDB" id="A0A1H3ECL8"/>
<name>A0A1H3ECL8_9FLAO</name>
<keyword evidence="6" id="KW-1185">Reference proteome</keyword>
<dbReference type="GO" id="GO:0008652">
    <property type="term" value="P:amino acid biosynthetic process"/>
    <property type="evidence" value="ECO:0007669"/>
    <property type="project" value="UniProtKB-KW"/>
</dbReference>
<gene>
    <name evidence="5" type="ORF">SAMN05444411_10951</name>
</gene>
<evidence type="ECO:0000313" key="5">
    <source>
        <dbReference type="EMBL" id="SDX76441.1"/>
    </source>
</evidence>
<dbReference type="SUPFAM" id="SSF51161">
    <property type="entry name" value="Trimeric LpxA-like enzymes"/>
    <property type="match status" value="1"/>
</dbReference>
<dbReference type="Proteomes" id="UP000199595">
    <property type="component" value="Unassembled WGS sequence"/>
</dbReference>
<evidence type="ECO:0000256" key="2">
    <source>
        <dbReference type="ARBA" id="ARBA00022679"/>
    </source>
</evidence>
<accession>A0A1H3ECL8</accession>
<evidence type="ECO:0000256" key="1">
    <source>
        <dbReference type="ARBA" id="ARBA00022605"/>
    </source>
</evidence>
<proteinExistence type="predicted"/>
<reference evidence="5 6" key="1">
    <citation type="submission" date="2016-10" db="EMBL/GenBank/DDBJ databases">
        <authorList>
            <person name="de Groot N.N."/>
        </authorList>
    </citation>
    <scope>NUCLEOTIDE SEQUENCE [LARGE SCALE GENOMIC DNA]</scope>
    <source>
        <strain evidence="5 6">DSM 24956</strain>
    </source>
</reference>
<keyword evidence="2 5" id="KW-0808">Transferase</keyword>